<gene>
    <name evidence="1" type="ORF">FJZ00_06550</name>
</gene>
<dbReference type="Proteomes" id="UP000703893">
    <property type="component" value="Unassembled WGS sequence"/>
</dbReference>
<protein>
    <submittedName>
        <fullName evidence="1">Uncharacterized protein</fullName>
    </submittedName>
</protein>
<accession>A0A937X2Q5</accession>
<sequence length="275" mass="31362">MGFLAGAGTGAIWTRLVPQAPDVLGLKNDEPGIRVMDDKGVLIAEINPRSVRLDLARGWDVEQAAFLDENALLYFTGPFFEEQKGHNNYEARAIGDLYFYGQLTLASAASRPFADRRYHFGITKRRRAQFGFGGWKRSYDRKFRVFVGGLGFLYDERGQTPHERYSDPYATFKQRLHEAVPRERLIVGRDKAGRLMVLKTPPRTTAKAAAIARDEGLIEAYYVDQGNKARFIVPGQIDDRPRHNLPYLLRVAERDHPWVTPTERPKKRRKRAAAD</sequence>
<organism evidence="1 2">
    <name type="scientific">Candidatus Tanganyikabacteria bacterium</name>
    <dbReference type="NCBI Taxonomy" id="2961651"/>
    <lineage>
        <taxon>Bacteria</taxon>
        <taxon>Bacillati</taxon>
        <taxon>Candidatus Sericytochromatia</taxon>
        <taxon>Candidatus Tanganyikabacteria</taxon>
    </lineage>
</organism>
<proteinExistence type="predicted"/>
<reference evidence="1 2" key="1">
    <citation type="submission" date="2019-03" db="EMBL/GenBank/DDBJ databases">
        <title>Lake Tanganyika Metagenome-Assembled Genomes (MAGs).</title>
        <authorList>
            <person name="Tran P."/>
        </authorList>
    </citation>
    <scope>NUCLEOTIDE SEQUENCE [LARGE SCALE GENOMIC DNA]</scope>
    <source>
        <strain evidence="1">K_DeepCast_65m_m2_236</strain>
    </source>
</reference>
<evidence type="ECO:0000313" key="1">
    <source>
        <dbReference type="EMBL" id="MBM3274793.1"/>
    </source>
</evidence>
<dbReference type="EMBL" id="VGJX01000330">
    <property type="protein sequence ID" value="MBM3274793.1"/>
    <property type="molecule type" value="Genomic_DNA"/>
</dbReference>
<dbReference type="AlphaFoldDB" id="A0A937X2Q5"/>
<comment type="caution">
    <text evidence="1">The sequence shown here is derived from an EMBL/GenBank/DDBJ whole genome shotgun (WGS) entry which is preliminary data.</text>
</comment>
<evidence type="ECO:0000313" key="2">
    <source>
        <dbReference type="Proteomes" id="UP000703893"/>
    </source>
</evidence>
<name>A0A937X2Q5_9BACT</name>